<dbReference type="InterPro" id="IPR041662">
    <property type="entry name" value="SusD-like_2"/>
</dbReference>
<dbReference type="Proteomes" id="UP000184112">
    <property type="component" value="Unassembled WGS sequence"/>
</dbReference>
<dbReference type="EMBL" id="FQWH01000009">
    <property type="protein sequence ID" value="SHH34527.1"/>
    <property type="molecule type" value="Genomic_DNA"/>
</dbReference>
<accession>A0A1M5S7F2</accession>
<protein>
    <submittedName>
        <fullName evidence="2">Starch-binding associating with outer membrane</fullName>
    </submittedName>
</protein>
<evidence type="ECO:0000256" key="1">
    <source>
        <dbReference type="SAM" id="MobiDB-lite"/>
    </source>
</evidence>
<dbReference type="Pfam" id="PF12771">
    <property type="entry name" value="SusD-like_2"/>
    <property type="match status" value="1"/>
</dbReference>
<proteinExistence type="predicted"/>
<feature type="compositionally biased region" description="Polar residues" evidence="1">
    <location>
        <begin position="343"/>
        <end position="358"/>
    </location>
</feature>
<organism evidence="2 3">
    <name type="scientific">Flavobacterium johnsoniae</name>
    <name type="common">Cytophaga johnsonae</name>
    <dbReference type="NCBI Taxonomy" id="986"/>
    <lineage>
        <taxon>Bacteria</taxon>
        <taxon>Pseudomonadati</taxon>
        <taxon>Bacteroidota</taxon>
        <taxon>Flavobacteriia</taxon>
        <taxon>Flavobacteriales</taxon>
        <taxon>Flavobacteriaceae</taxon>
        <taxon>Flavobacterium</taxon>
    </lineage>
</organism>
<reference evidence="2 3" key="1">
    <citation type="submission" date="2016-11" db="EMBL/GenBank/DDBJ databases">
        <authorList>
            <person name="Jaros S."/>
            <person name="Januszkiewicz K."/>
            <person name="Wedrychowicz H."/>
        </authorList>
    </citation>
    <scope>NUCLEOTIDE SEQUENCE [LARGE SCALE GENOMIC DNA]</scope>
    <source>
        <strain evidence="2 3">DSM 6792</strain>
    </source>
</reference>
<gene>
    <name evidence="2" type="ORF">SAMN05444388_109153</name>
</gene>
<name>A0A1M5S7F2_FLAJO</name>
<dbReference type="InterPro" id="IPR011990">
    <property type="entry name" value="TPR-like_helical_dom_sf"/>
</dbReference>
<evidence type="ECO:0000313" key="2">
    <source>
        <dbReference type="EMBL" id="SHH34527.1"/>
    </source>
</evidence>
<dbReference type="Gene3D" id="1.25.40.390">
    <property type="match status" value="1"/>
</dbReference>
<dbReference type="AlphaFoldDB" id="A0A1M5S7F2"/>
<dbReference type="SUPFAM" id="SSF48452">
    <property type="entry name" value="TPR-like"/>
    <property type="match status" value="1"/>
</dbReference>
<sequence>MSNFKLVLSLIFKLKDMKKLTILYITGILLGSMTSCTKDFEEINTNPNSVDKPNPNFVFSKAQLDGLNNNYFFTNILECGGLLQHYATYKEASGVGDKYLSNEVYFSAYFNQAYPTGINETQIVIDALKNSPNDSNRLNIARIWKVYLYHKLTDLYGDIPYSEAAKANSTQVFLPKYDPQEFIYKDLLKELDEAAAGLDPAKPSFGKSDFIYDGDVTKWKKFSYSLMLRLGLRLSKVDPALSQSWVTKAIAGGVILNGTDNAVMKYTDGPNDFNRNPVGFDARRQDFTAGSFGQKNVEGGKLAKTFIDLLQSTADPRISVYAGVWQGSSQNTSPAVQKGFPNGTKTAPSATEQGTYSEPNQSTVFKYDAPLVLISNAETNLYLAEAAARGWYTNETDKDLYEKGVKASFLNMGIYGAAYAIPDAAVYLTANPYNAAGSFEAKMNQIHTQIYIALFVDEQEIYANWRRTGYPVLTPVNFPGNVTNGTIPRRLKYPTSEYSVNSANLAEAVKRQGEDAFTTRIWWDK</sequence>
<evidence type="ECO:0000313" key="3">
    <source>
        <dbReference type="Proteomes" id="UP000184112"/>
    </source>
</evidence>
<feature type="region of interest" description="Disordered" evidence="1">
    <location>
        <begin position="332"/>
        <end position="358"/>
    </location>
</feature>